<dbReference type="EMBL" id="CAXKWB010015729">
    <property type="protein sequence ID" value="CAL4114279.1"/>
    <property type="molecule type" value="Genomic_DNA"/>
</dbReference>
<dbReference type="PANTHER" id="PTHR16156">
    <property type="entry name" value="AFTIPHILIN A-RELATED"/>
    <property type="match status" value="1"/>
</dbReference>
<accession>A0AAV2R3Z8</accession>
<evidence type="ECO:0000313" key="4">
    <source>
        <dbReference type="Proteomes" id="UP001497623"/>
    </source>
</evidence>
<name>A0AAV2R3Z8_MEGNR</name>
<dbReference type="Proteomes" id="UP001497623">
    <property type="component" value="Unassembled WGS sequence"/>
</dbReference>
<feature type="domain" description="Aftiphilin clathrin-binding box" evidence="2">
    <location>
        <begin position="36"/>
        <end position="102"/>
    </location>
</feature>
<keyword evidence="4" id="KW-1185">Reference proteome</keyword>
<dbReference type="GO" id="GO:0030121">
    <property type="term" value="C:AP-1 adaptor complex"/>
    <property type="evidence" value="ECO:0007669"/>
    <property type="project" value="TreeGrafter"/>
</dbReference>
<evidence type="ECO:0000259" key="2">
    <source>
        <dbReference type="Pfam" id="PF15045"/>
    </source>
</evidence>
<dbReference type="Pfam" id="PF15045">
    <property type="entry name" value="Clathrin_bdg"/>
    <property type="match status" value="1"/>
</dbReference>
<evidence type="ECO:0000313" key="3">
    <source>
        <dbReference type="EMBL" id="CAL4114279.1"/>
    </source>
</evidence>
<feature type="region of interest" description="Disordered" evidence="1">
    <location>
        <begin position="172"/>
        <end position="196"/>
    </location>
</feature>
<gene>
    <name evidence="3" type="ORF">MNOR_LOCUS20387</name>
</gene>
<protein>
    <recommendedName>
        <fullName evidence="2">Aftiphilin clathrin-binding box domain-containing protein</fullName>
    </recommendedName>
</protein>
<dbReference type="GO" id="GO:0032588">
    <property type="term" value="C:trans-Golgi network membrane"/>
    <property type="evidence" value="ECO:0007669"/>
    <property type="project" value="InterPro"/>
</dbReference>
<dbReference type="InterPro" id="IPR029205">
    <property type="entry name" value="Clathrin-bd"/>
</dbReference>
<dbReference type="PANTHER" id="PTHR16156:SF10">
    <property type="entry name" value="AFTIPHILIN-RELATED"/>
    <property type="match status" value="1"/>
</dbReference>
<dbReference type="AlphaFoldDB" id="A0AAV2R3Z8"/>
<organism evidence="3 4">
    <name type="scientific">Meganyctiphanes norvegica</name>
    <name type="common">Northern krill</name>
    <name type="synonym">Thysanopoda norvegica</name>
    <dbReference type="NCBI Taxonomy" id="48144"/>
    <lineage>
        <taxon>Eukaryota</taxon>
        <taxon>Metazoa</taxon>
        <taxon>Ecdysozoa</taxon>
        <taxon>Arthropoda</taxon>
        <taxon>Crustacea</taxon>
        <taxon>Multicrustacea</taxon>
        <taxon>Malacostraca</taxon>
        <taxon>Eumalacostraca</taxon>
        <taxon>Eucarida</taxon>
        <taxon>Euphausiacea</taxon>
        <taxon>Euphausiidae</taxon>
        <taxon>Meganyctiphanes</taxon>
    </lineage>
</organism>
<feature type="non-terminal residue" evidence="3">
    <location>
        <position position="1"/>
    </location>
</feature>
<comment type="caution">
    <text evidence="3">The sequence shown here is derived from an EMBL/GenBank/DDBJ whole genome shotgun (WGS) entry which is preliminary data.</text>
</comment>
<dbReference type="InterPro" id="IPR046359">
    <property type="entry name" value="Aftin-like"/>
</dbReference>
<sequence>LESLLLRWIPPTSRKAKTTDSTTRRLQQIVKEDAFIWHHLENLDSSPALNLAWPQSHVHKLFLSSVNVDARNILFGQKWSSSVPLFAQTLTFSPLTPAKHIESTGECLEREDLATKCPQTPLEDTVRGGVTDEVTATGGETVEQIPEAKFDWTSSGLTNPLESTGLEREFLSESGNSSGISGGGGRMKAPPSPSPLVQQILSGSSGSSLSALTATTNVTPINSLEPEVQELVAKLPDLSFMKSRVLMFPIRGEQ</sequence>
<proteinExistence type="predicted"/>
<evidence type="ECO:0000256" key="1">
    <source>
        <dbReference type="SAM" id="MobiDB-lite"/>
    </source>
</evidence>
<dbReference type="GO" id="GO:0030276">
    <property type="term" value="F:clathrin binding"/>
    <property type="evidence" value="ECO:0007669"/>
    <property type="project" value="InterPro"/>
</dbReference>
<reference evidence="3 4" key="1">
    <citation type="submission" date="2024-05" db="EMBL/GenBank/DDBJ databases">
        <authorList>
            <person name="Wallberg A."/>
        </authorList>
    </citation>
    <scope>NUCLEOTIDE SEQUENCE [LARGE SCALE GENOMIC DNA]</scope>
</reference>